<accession>A0ACC0IYG9</accession>
<dbReference type="Proteomes" id="UP001060215">
    <property type="component" value="Chromosome 1"/>
</dbReference>
<name>A0ACC0IYG9_9ERIC</name>
<comment type="caution">
    <text evidence="1">The sequence shown here is derived from an EMBL/GenBank/DDBJ whole genome shotgun (WGS) entry which is preliminary data.</text>
</comment>
<sequence>MATAEWEEDEWELIINADGFVYKRKKRRRLNPTSSSSSEPPPPPPDPAAEEKNRRERKKRALTKLRDKYQKEIDQWEHLSNMLRALQEKSQNQQQCDEQTPPPPALSEKSSDTGGERLLDDLLHRAETEEAVIQSVSNLCDMAEAICNLQEESMKQSLLDLPVWASPHELLSSLCDN</sequence>
<evidence type="ECO:0000313" key="1">
    <source>
        <dbReference type="EMBL" id="KAI8030208.1"/>
    </source>
</evidence>
<protein>
    <submittedName>
        <fullName evidence="1">Uncharacterized protein</fullName>
    </submittedName>
</protein>
<dbReference type="EMBL" id="CM045758">
    <property type="protein sequence ID" value="KAI8030208.1"/>
    <property type="molecule type" value="Genomic_DNA"/>
</dbReference>
<evidence type="ECO:0000313" key="2">
    <source>
        <dbReference type="Proteomes" id="UP001060215"/>
    </source>
</evidence>
<keyword evidence="2" id="KW-1185">Reference proteome</keyword>
<proteinExistence type="predicted"/>
<gene>
    <name evidence="1" type="ORF">LOK49_LG01G04091</name>
</gene>
<organism evidence="1 2">
    <name type="scientific">Camellia lanceoleosa</name>
    <dbReference type="NCBI Taxonomy" id="1840588"/>
    <lineage>
        <taxon>Eukaryota</taxon>
        <taxon>Viridiplantae</taxon>
        <taxon>Streptophyta</taxon>
        <taxon>Embryophyta</taxon>
        <taxon>Tracheophyta</taxon>
        <taxon>Spermatophyta</taxon>
        <taxon>Magnoliopsida</taxon>
        <taxon>eudicotyledons</taxon>
        <taxon>Gunneridae</taxon>
        <taxon>Pentapetalae</taxon>
        <taxon>asterids</taxon>
        <taxon>Ericales</taxon>
        <taxon>Theaceae</taxon>
        <taxon>Camellia</taxon>
    </lineage>
</organism>
<reference evidence="1 2" key="1">
    <citation type="journal article" date="2022" name="Plant J.">
        <title>Chromosome-level genome of Camellia lanceoleosa provides a valuable resource for understanding genome evolution and self-incompatibility.</title>
        <authorList>
            <person name="Gong W."/>
            <person name="Xiao S."/>
            <person name="Wang L."/>
            <person name="Liao Z."/>
            <person name="Chang Y."/>
            <person name="Mo W."/>
            <person name="Hu G."/>
            <person name="Li W."/>
            <person name="Zhao G."/>
            <person name="Zhu H."/>
            <person name="Hu X."/>
            <person name="Ji K."/>
            <person name="Xiang X."/>
            <person name="Song Q."/>
            <person name="Yuan D."/>
            <person name="Jin S."/>
            <person name="Zhang L."/>
        </authorList>
    </citation>
    <scope>NUCLEOTIDE SEQUENCE [LARGE SCALE GENOMIC DNA]</scope>
    <source>
        <strain evidence="1">SQ_2022a</strain>
    </source>
</reference>